<dbReference type="Gene3D" id="2.40.70.10">
    <property type="entry name" value="Acid Proteases"/>
    <property type="match status" value="1"/>
</dbReference>
<dbReference type="PANTHER" id="PTHR37984">
    <property type="entry name" value="PROTEIN CBG26694"/>
    <property type="match status" value="1"/>
</dbReference>
<dbReference type="GO" id="GO:0004519">
    <property type="term" value="F:endonuclease activity"/>
    <property type="evidence" value="ECO:0007669"/>
    <property type="project" value="UniProtKB-KW"/>
</dbReference>
<feature type="coiled-coil region" evidence="6">
    <location>
        <begin position="242"/>
        <end position="269"/>
    </location>
</feature>
<dbReference type="InterPro" id="IPR041577">
    <property type="entry name" value="RT_RNaseH_2"/>
</dbReference>
<dbReference type="InterPro" id="IPR012337">
    <property type="entry name" value="RNaseH-like_sf"/>
</dbReference>
<feature type="compositionally biased region" description="Polar residues" evidence="7">
    <location>
        <begin position="935"/>
        <end position="947"/>
    </location>
</feature>
<dbReference type="Gene3D" id="3.30.70.270">
    <property type="match status" value="1"/>
</dbReference>
<reference evidence="9 10" key="1">
    <citation type="journal article" date="2021" name="Elife">
        <title>Chloroplast acquisition without the gene transfer in kleptoplastic sea slugs, Plakobranchus ocellatus.</title>
        <authorList>
            <person name="Maeda T."/>
            <person name="Takahashi S."/>
            <person name="Yoshida T."/>
            <person name="Shimamura S."/>
            <person name="Takaki Y."/>
            <person name="Nagai Y."/>
            <person name="Toyoda A."/>
            <person name="Suzuki Y."/>
            <person name="Arimoto A."/>
            <person name="Ishii H."/>
            <person name="Satoh N."/>
            <person name="Nishiyama T."/>
            <person name="Hasebe M."/>
            <person name="Maruyama T."/>
            <person name="Minagawa J."/>
            <person name="Obokata J."/>
            <person name="Shigenobu S."/>
        </authorList>
    </citation>
    <scope>NUCLEOTIDE SEQUENCE [LARGE SCALE GENOMIC DNA]</scope>
</reference>
<dbReference type="InterPro" id="IPR041588">
    <property type="entry name" value="Integrase_H2C2"/>
</dbReference>
<dbReference type="CDD" id="cd09274">
    <property type="entry name" value="RNase_HI_RT_Ty3"/>
    <property type="match status" value="1"/>
</dbReference>
<keyword evidence="10" id="KW-1185">Reference proteome</keyword>
<keyword evidence="6" id="KW-0175">Coiled coil</keyword>
<dbReference type="Gene3D" id="1.10.340.70">
    <property type="match status" value="1"/>
</dbReference>
<evidence type="ECO:0000256" key="3">
    <source>
        <dbReference type="ARBA" id="ARBA00022722"/>
    </source>
</evidence>
<dbReference type="InterPro" id="IPR001584">
    <property type="entry name" value="Integrase_cat-core"/>
</dbReference>
<dbReference type="SUPFAM" id="SSF56672">
    <property type="entry name" value="DNA/RNA polymerases"/>
    <property type="match status" value="2"/>
</dbReference>
<gene>
    <name evidence="9" type="ORF">PoB_007564100</name>
</gene>
<dbReference type="PROSITE" id="PS50994">
    <property type="entry name" value="INTEGRASE"/>
    <property type="match status" value="1"/>
</dbReference>
<accession>A0AAV4DZ88</accession>
<evidence type="ECO:0000256" key="4">
    <source>
        <dbReference type="ARBA" id="ARBA00022759"/>
    </source>
</evidence>
<comment type="caution">
    <text evidence="9">The sequence shown here is derived from an EMBL/GenBank/DDBJ whole genome shotgun (WGS) entry which is preliminary data.</text>
</comment>
<proteinExistence type="predicted"/>
<dbReference type="InterPro" id="IPR043128">
    <property type="entry name" value="Rev_trsase/Diguanyl_cyclase"/>
</dbReference>
<evidence type="ECO:0000256" key="2">
    <source>
        <dbReference type="ARBA" id="ARBA00022695"/>
    </source>
</evidence>
<sequence length="974" mass="111190">MMRLDPPHKFSFRPEEWPEWSTEFKRFRTAGKLHLEDGEIQRDTLIYCMGQEAEKIYRTLQFDVKKKTSEPWRILLSITHLADDKKTDADFKIDTGADVNIINKETWLSLGKPQLLEGNINLSSPGGALEVKGKFEAEIKGVKTYIYVIGNNVDNLLSRDTASALKLIKRVDQVKFNMVKCTPVKIKVKDDVTPYSISTARRVPIPLQSKVKKELERMKELDIIEEITEPADWVSPIVPVLKANGDRRLREASLQLNEAKCEYRKSEITFLGHVIDAKGCRPDPRKVEAIKGMPEPRDTTELRRYLGMVNYLCRYMPHLSTVSKPLNLLVMKDMEWTWGPEQTESFKKIREMLTTAPLLAYFDPSRPTVVEADSSSYGIGGCLLQEFDDGLKPIAYCSLTLTNAEQKYAQIEKECLASVWACERFDRYLMGLDSFTLLTDHKPLVPLINSKDLSETPIRCQRMLIRLMRYKPKAEYRPGPTMVTSDTLSRCSTSTSSRTLEVEQNLQDDIQFHVDVITSTWPITDEKLKEIKAKTQEDPILKTAFEYTTSGWPMYKEDVKLAARELYGVRNELSVVDGLLLRGDCIIIPYKMRKEILNRIHDGHPGISKSRECAKQAVWWPGISKDIQQMVAGCRHPEESPTQQKEPLMTSELPDRLFQKVAVDICELNHETYLVSVDYYSRYIDINKLSNITSNTVINKMKMNFSQHGIPETVISDNGRQFTSQEFKTFATAWNFHHITSSPHYPQANGEAERAVQTAKKILQQTDQHLALLIYRAIPIPSLGKSPAELAFGRRLRTRLPMIPKLLSPNGVNHKQLKYKDERAKVSQKRYFDQHSHPQPSLHPGDPVLIKLDGEKGWKQPGVIMNECAPRSYNVQTTGGQVRRIRRHLRFCPSGYQHPHEFMPDNTATEQPEFLPVPETSQNSKSEVQPAQPLQVPTDSNPSSSTMRGVPGSPSLPYVTRSGRAVTKPSRYRE</sequence>
<evidence type="ECO:0000256" key="5">
    <source>
        <dbReference type="ARBA" id="ARBA00023268"/>
    </source>
</evidence>
<evidence type="ECO:0000313" key="10">
    <source>
        <dbReference type="Proteomes" id="UP000735302"/>
    </source>
</evidence>
<name>A0AAV4DZ88_9GAST</name>
<keyword evidence="3" id="KW-0540">Nuclease</keyword>
<evidence type="ECO:0000256" key="1">
    <source>
        <dbReference type="ARBA" id="ARBA00022679"/>
    </source>
</evidence>
<keyword evidence="5" id="KW-0511">Multifunctional enzyme</keyword>
<dbReference type="PANTHER" id="PTHR37984:SF5">
    <property type="entry name" value="PROTEIN NYNRIN-LIKE"/>
    <property type="match status" value="1"/>
</dbReference>
<evidence type="ECO:0000259" key="8">
    <source>
        <dbReference type="PROSITE" id="PS50994"/>
    </source>
</evidence>
<dbReference type="InterPro" id="IPR050951">
    <property type="entry name" value="Retrovirus_Pol_polyprotein"/>
</dbReference>
<feature type="domain" description="Integrase catalytic" evidence="8">
    <location>
        <begin position="650"/>
        <end position="812"/>
    </location>
</feature>
<dbReference type="Pfam" id="PF17919">
    <property type="entry name" value="RT_RNaseH_2"/>
    <property type="match status" value="1"/>
</dbReference>
<evidence type="ECO:0000256" key="7">
    <source>
        <dbReference type="SAM" id="MobiDB-lite"/>
    </source>
</evidence>
<dbReference type="Pfam" id="PF17921">
    <property type="entry name" value="Integrase_H2C2"/>
    <property type="match status" value="1"/>
</dbReference>
<dbReference type="GO" id="GO:0003676">
    <property type="term" value="F:nucleic acid binding"/>
    <property type="evidence" value="ECO:0007669"/>
    <property type="project" value="InterPro"/>
</dbReference>
<feature type="compositionally biased region" description="Polar residues" evidence="7">
    <location>
        <begin position="919"/>
        <end position="929"/>
    </location>
</feature>
<organism evidence="9 10">
    <name type="scientific">Plakobranchus ocellatus</name>
    <dbReference type="NCBI Taxonomy" id="259542"/>
    <lineage>
        <taxon>Eukaryota</taxon>
        <taxon>Metazoa</taxon>
        <taxon>Spiralia</taxon>
        <taxon>Lophotrochozoa</taxon>
        <taxon>Mollusca</taxon>
        <taxon>Gastropoda</taxon>
        <taxon>Heterobranchia</taxon>
        <taxon>Euthyneura</taxon>
        <taxon>Panpulmonata</taxon>
        <taxon>Sacoglossa</taxon>
        <taxon>Placobranchoidea</taxon>
        <taxon>Plakobranchidae</taxon>
        <taxon>Plakobranchus</taxon>
    </lineage>
</organism>
<dbReference type="FunFam" id="3.30.70.270:FF:000026">
    <property type="entry name" value="Transposon Ty3-G Gag-Pol polyprotein"/>
    <property type="match status" value="1"/>
</dbReference>
<evidence type="ECO:0000256" key="6">
    <source>
        <dbReference type="SAM" id="Coils"/>
    </source>
</evidence>
<dbReference type="Pfam" id="PF00665">
    <property type="entry name" value="rve"/>
    <property type="match status" value="1"/>
</dbReference>
<keyword evidence="4" id="KW-0378">Hydrolase</keyword>
<evidence type="ECO:0000313" key="9">
    <source>
        <dbReference type="EMBL" id="GFO49136.1"/>
    </source>
</evidence>
<dbReference type="SUPFAM" id="SSF53098">
    <property type="entry name" value="Ribonuclease H-like"/>
    <property type="match status" value="1"/>
</dbReference>
<dbReference type="InterPro" id="IPR036397">
    <property type="entry name" value="RNaseH_sf"/>
</dbReference>
<dbReference type="GO" id="GO:0015074">
    <property type="term" value="P:DNA integration"/>
    <property type="evidence" value="ECO:0007669"/>
    <property type="project" value="InterPro"/>
</dbReference>
<dbReference type="SUPFAM" id="SSF50630">
    <property type="entry name" value="Acid proteases"/>
    <property type="match status" value="1"/>
</dbReference>
<keyword evidence="1" id="KW-0808">Transferase</keyword>
<dbReference type="FunFam" id="3.10.20.370:FF:000001">
    <property type="entry name" value="Retrovirus-related Pol polyprotein from transposon 17.6-like protein"/>
    <property type="match status" value="1"/>
</dbReference>
<dbReference type="FunFam" id="3.30.420.10:FF:000063">
    <property type="entry name" value="Retrovirus-related Pol polyprotein from transposon 297-like Protein"/>
    <property type="match status" value="1"/>
</dbReference>
<feature type="region of interest" description="Disordered" evidence="7">
    <location>
        <begin position="896"/>
        <end position="974"/>
    </location>
</feature>
<dbReference type="GO" id="GO:0016779">
    <property type="term" value="F:nucleotidyltransferase activity"/>
    <property type="evidence" value="ECO:0007669"/>
    <property type="project" value="UniProtKB-KW"/>
</dbReference>
<dbReference type="InterPro" id="IPR043502">
    <property type="entry name" value="DNA/RNA_pol_sf"/>
</dbReference>
<dbReference type="EMBL" id="BLXT01008457">
    <property type="protein sequence ID" value="GFO49136.1"/>
    <property type="molecule type" value="Genomic_DNA"/>
</dbReference>
<dbReference type="InterPro" id="IPR021109">
    <property type="entry name" value="Peptidase_aspartic_dom_sf"/>
</dbReference>
<dbReference type="Gene3D" id="3.10.10.10">
    <property type="entry name" value="HIV Type 1 Reverse Transcriptase, subunit A, domain 1"/>
    <property type="match status" value="1"/>
</dbReference>
<protein>
    <submittedName>
        <fullName evidence="9">Pol polyprotein</fullName>
    </submittedName>
</protein>
<dbReference type="Proteomes" id="UP000735302">
    <property type="component" value="Unassembled WGS sequence"/>
</dbReference>
<dbReference type="Gene3D" id="3.30.420.10">
    <property type="entry name" value="Ribonuclease H-like superfamily/Ribonuclease H"/>
    <property type="match status" value="1"/>
</dbReference>
<dbReference type="AlphaFoldDB" id="A0AAV4DZ88"/>
<keyword evidence="2" id="KW-0548">Nucleotidyltransferase</keyword>
<dbReference type="FunFam" id="1.10.340.70:FF:000003">
    <property type="entry name" value="Protein CBG25708"/>
    <property type="match status" value="1"/>
</dbReference>
<keyword evidence="4" id="KW-0255">Endonuclease</keyword>